<feature type="compositionally biased region" description="Gly residues" evidence="3">
    <location>
        <begin position="484"/>
        <end position="498"/>
    </location>
</feature>
<protein>
    <submittedName>
        <fullName evidence="6">Nuclear transport factor 2-like</fullName>
    </submittedName>
</protein>
<dbReference type="Pfam" id="PF02136">
    <property type="entry name" value="NTF2"/>
    <property type="match status" value="1"/>
</dbReference>
<name>A0AAD8GRE0_9APIA</name>
<dbReference type="GO" id="GO:0005829">
    <property type="term" value="C:cytosol"/>
    <property type="evidence" value="ECO:0007669"/>
    <property type="project" value="TreeGrafter"/>
</dbReference>
<dbReference type="Proteomes" id="UP001237642">
    <property type="component" value="Unassembled WGS sequence"/>
</dbReference>
<feature type="compositionally biased region" description="Polar residues" evidence="3">
    <location>
        <begin position="502"/>
        <end position="523"/>
    </location>
</feature>
<dbReference type="InterPro" id="IPR000504">
    <property type="entry name" value="RRM_dom"/>
</dbReference>
<dbReference type="FunFam" id="3.10.450.50:FF:000003">
    <property type="entry name" value="Nuclear transport factor 2 family protein"/>
    <property type="match status" value="1"/>
</dbReference>
<dbReference type="InterPro" id="IPR039539">
    <property type="entry name" value="Ras_GTPase_bind_prot"/>
</dbReference>
<dbReference type="Pfam" id="PF00076">
    <property type="entry name" value="RRM_1"/>
    <property type="match status" value="1"/>
</dbReference>
<dbReference type="PANTHER" id="PTHR10693:SF20">
    <property type="entry name" value="AT27578P"/>
    <property type="match status" value="1"/>
</dbReference>
<dbReference type="PROSITE" id="PS50102">
    <property type="entry name" value="RRM"/>
    <property type="match status" value="1"/>
</dbReference>
<keyword evidence="1 2" id="KW-0694">RNA-binding</keyword>
<dbReference type="GO" id="GO:0003729">
    <property type="term" value="F:mRNA binding"/>
    <property type="evidence" value="ECO:0007669"/>
    <property type="project" value="TreeGrafter"/>
</dbReference>
<dbReference type="Gene3D" id="3.10.450.50">
    <property type="match status" value="1"/>
</dbReference>
<evidence type="ECO:0000256" key="3">
    <source>
        <dbReference type="SAM" id="MobiDB-lite"/>
    </source>
</evidence>
<evidence type="ECO:0000256" key="1">
    <source>
        <dbReference type="ARBA" id="ARBA00022884"/>
    </source>
</evidence>
<accession>A0AAD8GRE0</accession>
<gene>
    <name evidence="6" type="ORF">POM88_052318</name>
</gene>
<dbReference type="PANTHER" id="PTHR10693">
    <property type="entry name" value="RAS GTPASE-ACTIVATING PROTEIN-BINDING PROTEIN"/>
    <property type="match status" value="1"/>
</dbReference>
<dbReference type="CDD" id="cd00780">
    <property type="entry name" value="NTF2"/>
    <property type="match status" value="1"/>
</dbReference>
<dbReference type="InterPro" id="IPR032710">
    <property type="entry name" value="NTF2-like_dom_sf"/>
</dbReference>
<dbReference type="SUPFAM" id="SSF54427">
    <property type="entry name" value="NTF2-like"/>
    <property type="match status" value="1"/>
</dbReference>
<feature type="region of interest" description="Disordered" evidence="3">
    <location>
        <begin position="326"/>
        <end position="356"/>
    </location>
</feature>
<sequence length="557" mass="61525">MHPFDSSPSNCDLTIYFNEIRLPPTPVNPKSTGRERERERFRFSDPNFVNPDIIQQMADEAPAAVTPQIVGNAFVLQYYHILHQSPALVHRFYNDTSKLGRPEDDGTMSITTTMTAINEKILSLNYGEFRAEIKSVDAQESLNKGVHVLVTGYLTGKDNVVRDFTQSFFLATQERGGYYVLNDMFRYLEKANQTYANQVLYTEVEVPVGVEQEATPVQEDHVTEQNDALVLEANEEVVHNVSDNGEIKVEKEEEPVAEVVDEEPVAEVVDEEPVAEVVDEVPVQEIIQNMPNNSKVVGESNIKSEEVPKKSYASIVKDLKEKGLPFSSPAPVLRKPPQKSREQQVKPTPPASSNTDVSASILNAAENVNQDLESDGYSIYIKGLPYNATPSLLEDEFKKYGTIKNGGIQVRSKQGFCFGFVEYEEASAVQSAIEASPILMGGRKVIVEEKKSTNSGVNSRGRFPSGRPVNFRNESGYRNEGMRGRGNYGAGRGYGRGESNGKTEFSNRGNYRGVSTNNISNGYQRDESLGTNGGRMTRANGNGNVKNAAPLRVPATA</sequence>
<reference evidence="6" key="1">
    <citation type="submission" date="2023-02" db="EMBL/GenBank/DDBJ databases">
        <title>Genome of toxic invasive species Heracleum sosnowskyi carries increased number of genes despite the absence of recent whole-genome duplications.</title>
        <authorList>
            <person name="Schelkunov M."/>
            <person name="Shtratnikova V."/>
            <person name="Makarenko M."/>
            <person name="Klepikova A."/>
            <person name="Omelchenko D."/>
            <person name="Novikova G."/>
            <person name="Obukhova E."/>
            <person name="Bogdanov V."/>
            <person name="Penin A."/>
            <person name="Logacheva M."/>
        </authorList>
    </citation>
    <scope>NUCLEOTIDE SEQUENCE</scope>
    <source>
        <strain evidence="6">Hsosn_3</strain>
        <tissue evidence="6">Leaf</tissue>
    </source>
</reference>
<dbReference type="Gene3D" id="3.30.70.330">
    <property type="match status" value="1"/>
</dbReference>
<dbReference type="InterPro" id="IPR018222">
    <property type="entry name" value="Nuclear_transport_factor_2_euk"/>
</dbReference>
<comment type="caution">
    <text evidence="6">The sequence shown here is derived from an EMBL/GenBank/DDBJ whole genome shotgun (WGS) entry which is preliminary data.</text>
</comment>
<dbReference type="InterPro" id="IPR035979">
    <property type="entry name" value="RBD_domain_sf"/>
</dbReference>
<feature type="domain" description="RRM" evidence="4">
    <location>
        <begin position="377"/>
        <end position="452"/>
    </location>
</feature>
<evidence type="ECO:0000259" key="4">
    <source>
        <dbReference type="PROSITE" id="PS50102"/>
    </source>
</evidence>
<dbReference type="GO" id="GO:1990904">
    <property type="term" value="C:ribonucleoprotein complex"/>
    <property type="evidence" value="ECO:0007669"/>
    <property type="project" value="TreeGrafter"/>
</dbReference>
<evidence type="ECO:0000313" key="7">
    <source>
        <dbReference type="Proteomes" id="UP001237642"/>
    </source>
</evidence>
<dbReference type="CDD" id="cd00590">
    <property type="entry name" value="RRM_SF"/>
    <property type="match status" value="1"/>
</dbReference>
<dbReference type="InterPro" id="IPR012677">
    <property type="entry name" value="Nucleotide-bd_a/b_plait_sf"/>
</dbReference>
<dbReference type="SMART" id="SM00360">
    <property type="entry name" value="RRM"/>
    <property type="match status" value="1"/>
</dbReference>
<evidence type="ECO:0000256" key="2">
    <source>
        <dbReference type="PROSITE-ProRule" id="PRU00176"/>
    </source>
</evidence>
<feature type="region of interest" description="Disordered" evidence="3">
    <location>
        <begin position="451"/>
        <end position="557"/>
    </location>
</feature>
<dbReference type="EMBL" id="JAUIZM010000013">
    <property type="protein sequence ID" value="KAK1353183.1"/>
    <property type="molecule type" value="Genomic_DNA"/>
</dbReference>
<dbReference type="InterPro" id="IPR002075">
    <property type="entry name" value="NTF2_dom"/>
</dbReference>
<evidence type="ECO:0000313" key="6">
    <source>
        <dbReference type="EMBL" id="KAK1353183.1"/>
    </source>
</evidence>
<dbReference type="SUPFAM" id="SSF54928">
    <property type="entry name" value="RNA-binding domain, RBD"/>
    <property type="match status" value="1"/>
</dbReference>
<reference evidence="6" key="2">
    <citation type="submission" date="2023-05" db="EMBL/GenBank/DDBJ databases">
        <authorList>
            <person name="Schelkunov M.I."/>
        </authorList>
    </citation>
    <scope>NUCLEOTIDE SEQUENCE</scope>
    <source>
        <strain evidence="6">Hsosn_3</strain>
        <tissue evidence="6">Leaf</tissue>
    </source>
</reference>
<dbReference type="PROSITE" id="PS50177">
    <property type="entry name" value="NTF2_DOMAIN"/>
    <property type="match status" value="1"/>
</dbReference>
<evidence type="ECO:0000259" key="5">
    <source>
        <dbReference type="PROSITE" id="PS50177"/>
    </source>
</evidence>
<proteinExistence type="predicted"/>
<keyword evidence="7" id="KW-1185">Reference proteome</keyword>
<organism evidence="6 7">
    <name type="scientific">Heracleum sosnowskyi</name>
    <dbReference type="NCBI Taxonomy" id="360622"/>
    <lineage>
        <taxon>Eukaryota</taxon>
        <taxon>Viridiplantae</taxon>
        <taxon>Streptophyta</taxon>
        <taxon>Embryophyta</taxon>
        <taxon>Tracheophyta</taxon>
        <taxon>Spermatophyta</taxon>
        <taxon>Magnoliopsida</taxon>
        <taxon>eudicotyledons</taxon>
        <taxon>Gunneridae</taxon>
        <taxon>Pentapetalae</taxon>
        <taxon>asterids</taxon>
        <taxon>campanulids</taxon>
        <taxon>Apiales</taxon>
        <taxon>Apiaceae</taxon>
        <taxon>Apioideae</taxon>
        <taxon>apioid superclade</taxon>
        <taxon>Tordylieae</taxon>
        <taxon>Tordyliinae</taxon>
        <taxon>Heracleum</taxon>
    </lineage>
</organism>
<dbReference type="AlphaFoldDB" id="A0AAD8GRE0"/>
<feature type="domain" description="NTF2" evidence="5">
    <location>
        <begin position="70"/>
        <end position="187"/>
    </location>
</feature>